<name>A0A1U7WU66_NICSY</name>
<dbReference type="GO" id="GO:0016787">
    <property type="term" value="F:hydrolase activity"/>
    <property type="evidence" value="ECO:0007669"/>
    <property type="project" value="UniProtKB-KW"/>
</dbReference>
<evidence type="ECO:0000256" key="7">
    <source>
        <dbReference type="SAM" id="MobiDB-lite"/>
    </source>
</evidence>
<dbReference type="GO" id="GO:0003964">
    <property type="term" value="F:RNA-directed DNA polymerase activity"/>
    <property type="evidence" value="ECO:0007669"/>
    <property type="project" value="UniProtKB-KW"/>
</dbReference>
<dbReference type="PANTHER" id="PTHR33067:SF9">
    <property type="entry name" value="RNA-DIRECTED DNA POLYMERASE"/>
    <property type="match status" value="1"/>
</dbReference>
<dbReference type="Pfam" id="PF17917">
    <property type="entry name" value="RT_RNaseH"/>
    <property type="match status" value="1"/>
</dbReference>
<keyword evidence="6" id="KW-0695">RNA-directed DNA polymerase</keyword>
<evidence type="ECO:0000313" key="9">
    <source>
        <dbReference type="Proteomes" id="UP000189701"/>
    </source>
</evidence>
<evidence type="ECO:0000256" key="5">
    <source>
        <dbReference type="ARBA" id="ARBA00022801"/>
    </source>
</evidence>
<dbReference type="Gene3D" id="2.40.70.10">
    <property type="entry name" value="Acid Proteases"/>
    <property type="match status" value="1"/>
</dbReference>
<keyword evidence="3" id="KW-0540">Nuclease</keyword>
<reference evidence="10" key="2">
    <citation type="submission" date="2025-08" db="UniProtKB">
        <authorList>
            <consortium name="RefSeq"/>
        </authorList>
    </citation>
    <scope>IDENTIFICATION</scope>
    <source>
        <tissue evidence="10">Leaf</tissue>
    </source>
</reference>
<dbReference type="InterPro" id="IPR021109">
    <property type="entry name" value="Peptidase_aspartic_dom_sf"/>
</dbReference>
<protein>
    <submittedName>
        <fullName evidence="10">Uncharacterized protein LOC104227258</fullName>
    </submittedName>
</protein>
<keyword evidence="9" id="KW-1185">Reference proteome</keyword>
<evidence type="ECO:0000256" key="4">
    <source>
        <dbReference type="ARBA" id="ARBA00022759"/>
    </source>
</evidence>
<evidence type="ECO:0000256" key="6">
    <source>
        <dbReference type="ARBA" id="ARBA00022918"/>
    </source>
</evidence>
<dbReference type="InterPro" id="IPR041373">
    <property type="entry name" value="RT_RNaseH"/>
</dbReference>
<evidence type="ECO:0000256" key="1">
    <source>
        <dbReference type="ARBA" id="ARBA00022679"/>
    </source>
</evidence>
<accession>A0A1U7WU66</accession>
<keyword evidence="5" id="KW-0378">Hydrolase</keyword>
<feature type="compositionally biased region" description="Basic and acidic residues" evidence="7">
    <location>
        <begin position="117"/>
        <end position="132"/>
    </location>
</feature>
<dbReference type="GO" id="GO:0004519">
    <property type="term" value="F:endonuclease activity"/>
    <property type="evidence" value="ECO:0007669"/>
    <property type="project" value="UniProtKB-KW"/>
</dbReference>
<dbReference type="PANTHER" id="PTHR33067">
    <property type="entry name" value="RNA-DIRECTED DNA POLYMERASE-RELATED"/>
    <property type="match status" value="1"/>
</dbReference>
<dbReference type="Proteomes" id="UP000189701">
    <property type="component" value="Unplaced"/>
</dbReference>
<evidence type="ECO:0000313" key="10">
    <source>
        <dbReference type="RefSeq" id="XP_009777775.1"/>
    </source>
</evidence>
<keyword evidence="1" id="KW-0808">Transferase</keyword>
<keyword evidence="2" id="KW-0548">Nucleotidyltransferase</keyword>
<evidence type="ECO:0000256" key="3">
    <source>
        <dbReference type="ARBA" id="ARBA00022722"/>
    </source>
</evidence>
<organism evidence="9 10">
    <name type="scientific">Nicotiana sylvestris</name>
    <name type="common">Wood tobacco</name>
    <name type="synonym">South American tobacco</name>
    <dbReference type="NCBI Taxonomy" id="4096"/>
    <lineage>
        <taxon>Eukaryota</taxon>
        <taxon>Viridiplantae</taxon>
        <taxon>Streptophyta</taxon>
        <taxon>Embryophyta</taxon>
        <taxon>Tracheophyta</taxon>
        <taxon>Spermatophyta</taxon>
        <taxon>Magnoliopsida</taxon>
        <taxon>eudicotyledons</taxon>
        <taxon>Gunneridae</taxon>
        <taxon>Pentapetalae</taxon>
        <taxon>asterids</taxon>
        <taxon>lamiids</taxon>
        <taxon>Solanales</taxon>
        <taxon>Solanaceae</taxon>
        <taxon>Nicotianoideae</taxon>
        <taxon>Nicotianeae</taxon>
        <taxon>Nicotiana</taxon>
    </lineage>
</organism>
<keyword evidence="4" id="KW-0255">Endonuclease</keyword>
<dbReference type="RefSeq" id="XP_009777775.1">
    <property type="nucleotide sequence ID" value="XM_009779473.1"/>
</dbReference>
<proteinExistence type="predicted"/>
<reference evidence="9" key="1">
    <citation type="journal article" date="2013" name="Genome Biol.">
        <title>Reference genomes and transcriptomes of Nicotiana sylvestris and Nicotiana tomentosiformis.</title>
        <authorList>
            <person name="Sierro N."/>
            <person name="Battey J.N."/>
            <person name="Ouadi S."/>
            <person name="Bovet L."/>
            <person name="Goepfert S."/>
            <person name="Bakaher N."/>
            <person name="Peitsch M.C."/>
            <person name="Ivanov N.V."/>
        </authorList>
    </citation>
    <scope>NUCLEOTIDE SEQUENCE [LARGE SCALE GENOMIC DNA]</scope>
</reference>
<dbReference type="CDD" id="cd00303">
    <property type="entry name" value="retropepsin_like"/>
    <property type="match status" value="1"/>
</dbReference>
<dbReference type="eggNOG" id="KOG0017">
    <property type="taxonomic scope" value="Eukaryota"/>
</dbReference>
<sequence length="436" mass="48341">MGLADNLKANVVASVGENMTTLLTHMIILTKKIDEMGTKQLSMPLNSLPQGTLPADTNINLKEKNPNQLMAVSLRNGRDLDKEQEITQASKETMPATPVPIEVDEPAKRTEVVVEQVQDEKGKIKNPNREKPASSAQRVVPAPFSQRLTCSTVVTSPMAQKMSNPGSFTIPCTIGSYAFAKALCDLGASINLMALAIYTKLGIGRARPASMLLQLANRMVKRPTGILNDVLVVEEIPIILGRPFLATGRALIDCETRELKMRLNDEAVIFNVQQSMRRPSEYANCSLVEAVDVILHEDDVTLTAKDPLEAYLTNLEEMNGEGSYLVGSKVIVFTDHAAIRYLVEKKESKLCLIRWVLLLQEFDLEMRERKGTENQLLEMTMEEAPWYADIANYLASDNMIWRCILKKDQNSILQACHASPYGGHVGGIWTTAKLLE</sequence>
<dbReference type="AlphaFoldDB" id="A0A1U7WU66"/>
<evidence type="ECO:0000259" key="8">
    <source>
        <dbReference type="Pfam" id="PF17917"/>
    </source>
</evidence>
<feature type="domain" description="Reverse transcriptase RNase H-like" evidence="8">
    <location>
        <begin position="323"/>
        <end position="362"/>
    </location>
</feature>
<feature type="region of interest" description="Disordered" evidence="7">
    <location>
        <begin position="117"/>
        <end position="139"/>
    </location>
</feature>
<gene>
    <name evidence="10" type="primary">LOC104227258</name>
</gene>
<evidence type="ECO:0000256" key="2">
    <source>
        <dbReference type="ARBA" id="ARBA00022695"/>
    </source>
</evidence>